<dbReference type="Pfam" id="PF00503">
    <property type="entry name" value="G-alpha"/>
    <property type="match status" value="1"/>
</dbReference>
<feature type="binding site" evidence="6">
    <location>
        <begin position="125"/>
        <end position="126"/>
    </location>
    <ligand>
        <name>GTP</name>
        <dbReference type="ChEBI" id="CHEBI:37565"/>
    </ligand>
</feature>
<dbReference type="InterPro" id="IPR027417">
    <property type="entry name" value="P-loop_NTPase"/>
</dbReference>
<dbReference type="CDD" id="cd00066">
    <property type="entry name" value="G-alpha"/>
    <property type="match status" value="1"/>
</dbReference>
<evidence type="ECO:0000256" key="1">
    <source>
        <dbReference type="ARBA" id="ARBA00022723"/>
    </source>
</evidence>
<dbReference type="GO" id="GO:0007188">
    <property type="term" value="P:adenylate cyclase-modulating G protein-coupled receptor signaling pathway"/>
    <property type="evidence" value="ECO:0007669"/>
    <property type="project" value="TreeGrafter"/>
</dbReference>
<dbReference type="InterPro" id="IPR001019">
    <property type="entry name" value="Gprotein_alpha_su"/>
</dbReference>
<protein>
    <submittedName>
        <fullName evidence="8">Guanine nucleotide-binding protein subunit alpha</fullName>
    </submittedName>
</protein>
<evidence type="ECO:0000256" key="6">
    <source>
        <dbReference type="PIRSR" id="PIRSR601019-1"/>
    </source>
</evidence>
<keyword evidence="2 6" id="KW-0547">Nucleotide-binding</keyword>
<evidence type="ECO:0000256" key="5">
    <source>
        <dbReference type="ARBA" id="ARBA00023224"/>
    </source>
</evidence>
<dbReference type="SMART" id="SM00275">
    <property type="entry name" value="G_alpha"/>
    <property type="match status" value="1"/>
</dbReference>
<dbReference type="GO" id="GO:0001664">
    <property type="term" value="F:G protein-coupled receptor binding"/>
    <property type="evidence" value="ECO:0007669"/>
    <property type="project" value="TreeGrafter"/>
</dbReference>
<name>A0A5C3LQE0_9AGAR</name>
<feature type="binding site" evidence="7">
    <location>
        <position position="156"/>
    </location>
    <ligand>
        <name>Mg(2+)</name>
        <dbReference type="ChEBI" id="CHEBI:18420"/>
    </ligand>
</feature>
<dbReference type="Gene3D" id="1.10.400.10">
    <property type="entry name" value="GI Alpha 1, domain 2-like"/>
    <property type="match status" value="1"/>
</dbReference>
<feature type="binding site" evidence="6">
    <location>
        <begin position="175"/>
        <end position="179"/>
    </location>
    <ligand>
        <name>GTP</name>
        <dbReference type="ChEBI" id="CHEBI:37565"/>
    </ligand>
</feature>
<evidence type="ECO:0000256" key="7">
    <source>
        <dbReference type="PIRSR" id="PIRSR601019-2"/>
    </source>
</evidence>
<evidence type="ECO:0000256" key="2">
    <source>
        <dbReference type="ARBA" id="ARBA00022741"/>
    </source>
</evidence>
<dbReference type="GO" id="GO:0031683">
    <property type="term" value="F:G-protein beta/gamma-subunit complex binding"/>
    <property type="evidence" value="ECO:0007669"/>
    <property type="project" value="InterPro"/>
</dbReference>
<dbReference type="AlphaFoldDB" id="A0A5C3LQE0"/>
<dbReference type="GO" id="GO:0005834">
    <property type="term" value="C:heterotrimeric G-protein complex"/>
    <property type="evidence" value="ECO:0007669"/>
    <property type="project" value="TreeGrafter"/>
</dbReference>
<keyword evidence="1 7" id="KW-0479">Metal-binding</keyword>
<dbReference type="STRING" id="68775.A0A5C3LQE0"/>
<dbReference type="GO" id="GO:0003924">
    <property type="term" value="F:GTPase activity"/>
    <property type="evidence" value="ECO:0007669"/>
    <property type="project" value="InterPro"/>
</dbReference>
<dbReference type="PRINTS" id="PR00318">
    <property type="entry name" value="GPROTEINA"/>
</dbReference>
<evidence type="ECO:0000313" key="9">
    <source>
        <dbReference type="Proteomes" id="UP000308652"/>
    </source>
</evidence>
<dbReference type="PANTHER" id="PTHR10218:SF302">
    <property type="entry name" value="GUANINE NUCLEOTIDE-BINDING PROTEIN ALPHA-5 SUBUNIT"/>
    <property type="match status" value="1"/>
</dbReference>
<accession>A0A5C3LQE0</accession>
<dbReference type="SUPFAM" id="SSF47895">
    <property type="entry name" value="Transducin (alpha subunit), insertion domain"/>
    <property type="match status" value="1"/>
</dbReference>
<keyword evidence="5" id="KW-0807">Transducer</keyword>
<keyword evidence="4 6" id="KW-0342">GTP-binding</keyword>
<gene>
    <name evidence="8" type="ORF">BDQ12DRAFT_760759</name>
</gene>
<organism evidence="8 9">
    <name type="scientific">Crucibulum laeve</name>
    <dbReference type="NCBI Taxonomy" id="68775"/>
    <lineage>
        <taxon>Eukaryota</taxon>
        <taxon>Fungi</taxon>
        <taxon>Dikarya</taxon>
        <taxon>Basidiomycota</taxon>
        <taxon>Agaricomycotina</taxon>
        <taxon>Agaricomycetes</taxon>
        <taxon>Agaricomycetidae</taxon>
        <taxon>Agaricales</taxon>
        <taxon>Agaricineae</taxon>
        <taxon>Nidulariaceae</taxon>
        <taxon>Crucibulum</taxon>
    </lineage>
</organism>
<dbReference type="GO" id="GO:0046872">
    <property type="term" value="F:metal ion binding"/>
    <property type="evidence" value="ECO:0007669"/>
    <property type="project" value="UniProtKB-KW"/>
</dbReference>
<keyword evidence="9" id="KW-1185">Reference proteome</keyword>
<feature type="binding site" evidence="6">
    <location>
        <begin position="150"/>
        <end position="156"/>
    </location>
    <ligand>
        <name>GTP</name>
        <dbReference type="ChEBI" id="CHEBI:37565"/>
    </ligand>
</feature>
<dbReference type="PANTHER" id="PTHR10218">
    <property type="entry name" value="GTP-BINDING PROTEIN ALPHA SUBUNIT"/>
    <property type="match status" value="1"/>
</dbReference>
<dbReference type="EMBL" id="ML213626">
    <property type="protein sequence ID" value="TFK34942.1"/>
    <property type="molecule type" value="Genomic_DNA"/>
</dbReference>
<dbReference type="PROSITE" id="PS51882">
    <property type="entry name" value="G_ALPHA"/>
    <property type="match status" value="1"/>
</dbReference>
<dbReference type="FunFam" id="3.40.50.300:FF:002307">
    <property type="entry name" value="Guanine nucleotide-binding protein G(k) subunit alpha"/>
    <property type="match status" value="1"/>
</dbReference>
<evidence type="ECO:0000256" key="3">
    <source>
        <dbReference type="ARBA" id="ARBA00022842"/>
    </source>
</evidence>
<evidence type="ECO:0000313" key="8">
    <source>
        <dbReference type="EMBL" id="TFK34942.1"/>
    </source>
</evidence>
<dbReference type="GO" id="GO:0005525">
    <property type="term" value="F:GTP binding"/>
    <property type="evidence" value="ECO:0007669"/>
    <property type="project" value="UniProtKB-KW"/>
</dbReference>
<keyword evidence="3 7" id="KW-0460">Magnesium</keyword>
<proteinExistence type="predicted"/>
<dbReference type="Gene3D" id="3.40.50.300">
    <property type="entry name" value="P-loop containing nucleotide triphosphate hydrolases"/>
    <property type="match status" value="1"/>
</dbReference>
<dbReference type="OrthoDB" id="5817230at2759"/>
<dbReference type="InterPro" id="IPR011025">
    <property type="entry name" value="GproteinA_insert"/>
</dbReference>
<reference evidence="8 9" key="1">
    <citation type="journal article" date="2019" name="Nat. Ecol. Evol.">
        <title>Megaphylogeny resolves global patterns of mushroom evolution.</title>
        <authorList>
            <person name="Varga T."/>
            <person name="Krizsan K."/>
            <person name="Foldi C."/>
            <person name="Dima B."/>
            <person name="Sanchez-Garcia M."/>
            <person name="Sanchez-Ramirez S."/>
            <person name="Szollosi G.J."/>
            <person name="Szarkandi J.G."/>
            <person name="Papp V."/>
            <person name="Albert L."/>
            <person name="Andreopoulos W."/>
            <person name="Angelini C."/>
            <person name="Antonin V."/>
            <person name="Barry K.W."/>
            <person name="Bougher N.L."/>
            <person name="Buchanan P."/>
            <person name="Buyck B."/>
            <person name="Bense V."/>
            <person name="Catcheside P."/>
            <person name="Chovatia M."/>
            <person name="Cooper J."/>
            <person name="Damon W."/>
            <person name="Desjardin D."/>
            <person name="Finy P."/>
            <person name="Geml J."/>
            <person name="Haridas S."/>
            <person name="Hughes K."/>
            <person name="Justo A."/>
            <person name="Karasinski D."/>
            <person name="Kautmanova I."/>
            <person name="Kiss B."/>
            <person name="Kocsube S."/>
            <person name="Kotiranta H."/>
            <person name="LaButti K.M."/>
            <person name="Lechner B.E."/>
            <person name="Liimatainen K."/>
            <person name="Lipzen A."/>
            <person name="Lukacs Z."/>
            <person name="Mihaltcheva S."/>
            <person name="Morgado L.N."/>
            <person name="Niskanen T."/>
            <person name="Noordeloos M.E."/>
            <person name="Ohm R.A."/>
            <person name="Ortiz-Santana B."/>
            <person name="Ovrebo C."/>
            <person name="Racz N."/>
            <person name="Riley R."/>
            <person name="Savchenko A."/>
            <person name="Shiryaev A."/>
            <person name="Soop K."/>
            <person name="Spirin V."/>
            <person name="Szebenyi C."/>
            <person name="Tomsovsky M."/>
            <person name="Tulloss R.E."/>
            <person name="Uehling J."/>
            <person name="Grigoriev I.V."/>
            <person name="Vagvolgyi C."/>
            <person name="Papp T."/>
            <person name="Martin F.M."/>
            <person name="Miettinen O."/>
            <person name="Hibbett D.S."/>
            <person name="Nagy L.G."/>
        </authorList>
    </citation>
    <scope>NUCLEOTIDE SEQUENCE [LARGE SCALE GENOMIC DNA]</scope>
    <source>
        <strain evidence="8 9">CBS 166.37</strain>
    </source>
</reference>
<dbReference type="SUPFAM" id="SSF52540">
    <property type="entry name" value="P-loop containing nucleoside triphosphate hydrolases"/>
    <property type="match status" value="1"/>
</dbReference>
<dbReference type="GO" id="GO:0005737">
    <property type="term" value="C:cytoplasm"/>
    <property type="evidence" value="ECO:0007669"/>
    <property type="project" value="TreeGrafter"/>
</dbReference>
<sequence length="330" mass="37406">MGCVQSSVDAEALDNISTSKEVKMLLLGTGESGKILYENHIDGDTAWFKEIIVSNVNTSMRNILQALPGLGLTILPESMVHVGTLYYPGSLYELSQDTAIAVRQLWADPAVKEAVRLSHQFYLIDSAPYFFDSIDRISKPNYVPTLEDALRIQVTTTGINKTTFHTGDVIYNVFDVGGQRSERKKWRHCFEDVSVVLLFISLSEYDQTLYEDTSTNRLKESLHLADSIINSRWFVNSHIVLLLNKIDLFAQKLSYSPLSNYFPDYTGGDNYDLACDYIVHRFRSLDTRPSQGRQIHTHFLMSTDTQRVQEILSTIQEMVLKNDVGNMALL</sequence>
<evidence type="ECO:0000256" key="4">
    <source>
        <dbReference type="ARBA" id="ARBA00023134"/>
    </source>
</evidence>
<feature type="binding site" evidence="6">
    <location>
        <begin position="244"/>
        <end position="247"/>
    </location>
    <ligand>
        <name>GTP</name>
        <dbReference type="ChEBI" id="CHEBI:37565"/>
    </ligand>
</feature>
<dbReference type="Proteomes" id="UP000308652">
    <property type="component" value="Unassembled WGS sequence"/>
</dbReference>